<dbReference type="InterPro" id="IPR011063">
    <property type="entry name" value="TilS/TtcA_N"/>
</dbReference>
<evidence type="ECO:0000256" key="5">
    <source>
        <dbReference type="ARBA" id="ARBA00048539"/>
    </source>
</evidence>
<keyword evidence="9" id="KW-1185">Reference proteome</keyword>
<dbReference type="InterPro" id="IPR012795">
    <property type="entry name" value="tRNA_Ile_lys_synt_N"/>
</dbReference>
<dbReference type="GO" id="GO:0005524">
    <property type="term" value="F:ATP binding"/>
    <property type="evidence" value="ECO:0007669"/>
    <property type="project" value="UniProtKB-UniRule"/>
</dbReference>
<comment type="domain">
    <text evidence="6">The N-terminal region contains the highly conserved SGGXDS motif, predicted to be a P-loop motif involved in ATP binding.</text>
</comment>
<dbReference type="Proteomes" id="UP000032160">
    <property type="component" value="Chromosome I"/>
</dbReference>
<dbReference type="STRING" id="1458461.BN1012_Phect687"/>
<dbReference type="GO" id="GO:0032267">
    <property type="term" value="F:tRNA(Ile)-lysidine synthase activity"/>
    <property type="evidence" value="ECO:0007669"/>
    <property type="project" value="UniProtKB-EC"/>
</dbReference>
<evidence type="ECO:0000259" key="7">
    <source>
        <dbReference type="Pfam" id="PF01171"/>
    </source>
</evidence>
<dbReference type="AlphaFoldDB" id="X5MM28"/>
<dbReference type="InterPro" id="IPR012094">
    <property type="entry name" value="tRNA_Ile_lys_synt"/>
</dbReference>
<dbReference type="HOGENOM" id="CLU_018869_3_2_5"/>
<evidence type="ECO:0000313" key="9">
    <source>
        <dbReference type="Proteomes" id="UP000032160"/>
    </source>
</evidence>
<keyword evidence="6" id="KW-0963">Cytoplasm</keyword>
<comment type="catalytic activity">
    <reaction evidence="5 6">
        <text>cytidine(34) in tRNA(Ile2) + L-lysine + ATP = lysidine(34) in tRNA(Ile2) + AMP + diphosphate + H(+)</text>
        <dbReference type="Rhea" id="RHEA:43744"/>
        <dbReference type="Rhea" id="RHEA-COMP:10625"/>
        <dbReference type="Rhea" id="RHEA-COMP:10670"/>
        <dbReference type="ChEBI" id="CHEBI:15378"/>
        <dbReference type="ChEBI" id="CHEBI:30616"/>
        <dbReference type="ChEBI" id="CHEBI:32551"/>
        <dbReference type="ChEBI" id="CHEBI:33019"/>
        <dbReference type="ChEBI" id="CHEBI:82748"/>
        <dbReference type="ChEBI" id="CHEBI:83665"/>
        <dbReference type="ChEBI" id="CHEBI:456215"/>
        <dbReference type="EC" id="6.3.4.19"/>
    </reaction>
</comment>
<dbReference type="GO" id="GO:0005737">
    <property type="term" value="C:cytoplasm"/>
    <property type="evidence" value="ECO:0007669"/>
    <property type="project" value="UniProtKB-SubCell"/>
</dbReference>
<feature type="domain" description="tRNA(Ile)-lysidine/2-thiocytidine synthase N-terminal" evidence="7">
    <location>
        <begin position="30"/>
        <end position="208"/>
    </location>
</feature>
<organism evidence="8 9">
    <name type="scientific">Candidatus Phaeomarinibacter ectocarpi</name>
    <dbReference type="NCBI Taxonomy" id="1458461"/>
    <lineage>
        <taxon>Bacteria</taxon>
        <taxon>Pseudomonadati</taxon>
        <taxon>Pseudomonadota</taxon>
        <taxon>Alphaproteobacteria</taxon>
        <taxon>Hyphomicrobiales</taxon>
        <taxon>Parvibaculaceae</taxon>
        <taxon>Candidatus Phaeomarinibacter</taxon>
    </lineage>
</organism>
<feature type="binding site" evidence="6">
    <location>
        <begin position="35"/>
        <end position="40"/>
    </location>
    <ligand>
        <name>ATP</name>
        <dbReference type="ChEBI" id="CHEBI:30616"/>
    </ligand>
</feature>
<dbReference type="EC" id="6.3.4.19" evidence="6"/>
<dbReference type="CDD" id="cd01992">
    <property type="entry name" value="TilS_N"/>
    <property type="match status" value="1"/>
</dbReference>
<evidence type="ECO:0000256" key="6">
    <source>
        <dbReference type="HAMAP-Rule" id="MF_01161"/>
    </source>
</evidence>
<dbReference type="SUPFAM" id="SSF52402">
    <property type="entry name" value="Adenine nucleotide alpha hydrolases-like"/>
    <property type="match status" value="1"/>
</dbReference>
<accession>X5MM28</accession>
<evidence type="ECO:0000256" key="2">
    <source>
        <dbReference type="ARBA" id="ARBA00022694"/>
    </source>
</evidence>
<reference evidence="8 9" key="1">
    <citation type="journal article" date="2014" name="Front. Genet.">
        <title>Genome and metabolic network of "Candidatus Phaeomarinobacter ectocarpi" Ec32, a new candidate genus of Alphaproteobacteria frequently associated with brown algae.</title>
        <authorList>
            <person name="Dittami S.M."/>
            <person name="Barbeyron T."/>
            <person name="Boyen C."/>
            <person name="Cambefort J."/>
            <person name="Collet G."/>
            <person name="Delage L."/>
            <person name="Gobet A."/>
            <person name="Groisillier A."/>
            <person name="Leblanc C."/>
            <person name="Michel G."/>
            <person name="Scornet D."/>
            <person name="Siegel A."/>
            <person name="Tapia J.E."/>
            <person name="Tonon T."/>
        </authorList>
    </citation>
    <scope>NUCLEOTIDE SEQUENCE [LARGE SCALE GENOMIC DNA]</scope>
    <source>
        <strain evidence="8 9">Ec32</strain>
    </source>
</reference>
<comment type="similarity">
    <text evidence="6">Belongs to the tRNA(Ile)-lysidine synthase family.</text>
</comment>
<dbReference type="PANTHER" id="PTHR43033:SF1">
    <property type="entry name" value="TRNA(ILE)-LYSIDINE SYNTHASE-RELATED"/>
    <property type="match status" value="1"/>
</dbReference>
<name>X5MM28_9HYPH</name>
<dbReference type="NCBIfam" id="TIGR02432">
    <property type="entry name" value="lysidine_TilS_N"/>
    <property type="match status" value="1"/>
</dbReference>
<comment type="subcellular location">
    <subcellularLocation>
        <location evidence="6">Cytoplasm</location>
    </subcellularLocation>
</comment>
<keyword evidence="2 6" id="KW-0819">tRNA processing</keyword>
<evidence type="ECO:0000256" key="1">
    <source>
        <dbReference type="ARBA" id="ARBA00022598"/>
    </source>
</evidence>
<evidence type="ECO:0000256" key="4">
    <source>
        <dbReference type="ARBA" id="ARBA00022840"/>
    </source>
</evidence>
<dbReference type="Gene3D" id="3.40.50.620">
    <property type="entry name" value="HUPs"/>
    <property type="match status" value="1"/>
</dbReference>
<dbReference type="GO" id="GO:0006400">
    <property type="term" value="P:tRNA modification"/>
    <property type="evidence" value="ECO:0007669"/>
    <property type="project" value="UniProtKB-UniRule"/>
</dbReference>
<dbReference type="PANTHER" id="PTHR43033">
    <property type="entry name" value="TRNA(ILE)-LYSIDINE SYNTHASE-RELATED"/>
    <property type="match status" value="1"/>
</dbReference>
<dbReference type="KEGG" id="pect:BN1012_Phect687"/>
<protein>
    <recommendedName>
        <fullName evidence="6">tRNA(Ile)-lysidine synthase</fullName>
        <ecNumber evidence="6">6.3.4.19</ecNumber>
    </recommendedName>
    <alternativeName>
        <fullName evidence="6">tRNA(Ile)-2-lysyl-cytidine synthase</fullName>
    </alternativeName>
    <alternativeName>
        <fullName evidence="6">tRNA(Ile)-lysidine synthetase</fullName>
    </alternativeName>
</protein>
<dbReference type="InterPro" id="IPR014729">
    <property type="entry name" value="Rossmann-like_a/b/a_fold"/>
</dbReference>
<sequence>MAATHSSPGLASLDFEALLAPFGLSCTDAVAVAVSGGPDSMALLVLAADEAKKSGRPLHALTVDHGLRAEASSEAEQVAAWAKSLGVAHTTLTHEGDTPVASIQSEARDIRYGLMGQWCTANKVAALMVAHTQDDQAETLLLRMARGSGVDGLSGMAADVTRDGIRIIRPLLEVPRADLMPLLADRKQAYISDPSNRDERHARVRMRALKPLLEAEGLTAQRLAETAGRLSVARDALAGWTQAHVAGCVTFDAGGWAQFDRKRLVTVPLEIGLRSVSRIVMAVGGGVYPPRLHHTRALLDRLRAAEFSGATLGGVRFAPHRSGVLAFREARAMAEPVPIQGAAPLVWDHRFEVCLADATGLADAMGEDSGSWSIGALGVRDARRLRDELGPEVLTVPSAAASCIPAVYAQGRLLEVPALGYRPDGEVPSHQIAFVGPMRAGLTEAPIGIEA</sequence>
<dbReference type="PATRIC" id="fig|1458461.3.peg.687"/>
<dbReference type="OrthoDB" id="9807403at2"/>
<keyword evidence="1 6" id="KW-0436">Ligase</keyword>
<keyword evidence="4 6" id="KW-0067">ATP-binding</keyword>
<dbReference type="HAMAP" id="MF_01161">
    <property type="entry name" value="tRNA_Ile_lys_synt"/>
    <property type="match status" value="1"/>
</dbReference>
<keyword evidence="3 6" id="KW-0547">Nucleotide-binding</keyword>
<evidence type="ECO:0000313" key="8">
    <source>
        <dbReference type="EMBL" id="CDO58901.1"/>
    </source>
</evidence>
<gene>
    <name evidence="6" type="primary">tilS</name>
    <name evidence="8" type="ORF">BN1012_Phect687</name>
</gene>
<proteinExistence type="inferred from homology"/>
<dbReference type="Pfam" id="PF01171">
    <property type="entry name" value="ATP_bind_3"/>
    <property type="match status" value="1"/>
</dbReference>
<comment type="function">
    <text evidence="6">Ligates lysine onto the cytidine present at position 34 of the AUA codon-specific tRNA(Ile) that contains the anticodon CAU, in an ATP-dependent manner. Cytidine is converted to lysidine, thus changing the amino acid specificity of the tRNA from methionine to isoleucine.</text>
</comment>
<dbReference type="EMBL" id="HG966617">
    <property type="protein sequence ID" value="CDO58901.1"/>
    <property type="molecule type" value="Genomic_DNA"/>
</dbReference>
<evidence type="ECO:0000256" key="3">
    <source>
        <dbReference type="ARBA" id="ARBA00022741"/>
    </source>
</evidence>